<gene>
    <name evidence="1" type="ORF">C8035_v002699</name>
</gene>
<keyword evidence="2" id="KW-1185">Reference proteome</keyword>
<evidence type="ECO:0000313" key="1">
    <source>
        <dbReference type="EMBL" id="TDZ30295.1"/>
    </source>
</evidence>
<dbReference type="EMBL" id="QAPG01000136">
    <property type="protein sequence ID" value="TDZ30295.1"/>
    <property type="molecule type" value="Genomic_DNA"/>
</dbReference>
<organism evidence="1 2">
    <name type="scientific">Colletotrichum spinosum</name>
    <dbReference type="NCBI Taxonomy" id="1347390"/>
    <lineage>
        <taxon>Eukaryota</taxon>
        <taxon>Fungi</taxon>
        <taxon>Dikarya</taxon>
        <taxon>Ascomycota</taxon>
        <taxon>Pezizomycotina</taxon>
        <taxon>Sordariomycetes</taxon>
        <taxon>Hypocreomycetidae</taxon>
        <taxon>Glomerellales</taxon>
        <taxon>Glomerellaceae</taxon>
        <taxon>Colletotrichum</taxon>
        <taxon>Colletotrichum orbiculare species complex</taxon>
    </lineage>
</organism>
<dbReference type="Proteomes" id="UP000295083">
    <property type="component" value="Unassembled WGS sequence"/>
</dbReference>
<evidence type="ECO:0000313" key="2">
    <source>
        <dbReference type="Proteomes" id="UP000295083"/>
    </source>
</evidence>
<sequence length="222" mass="25230">MIIGLYGEIYEEPIPLERSADDSKYGETGDRWYYTHETIPVILAGGGGSDGGNDKDSLCLIRRHTIQGPPCSDDEFCEYVDYQNSPVCTHVDASRVLPLRTTSPFADSREAWPEIKHPTSSLDYRGEVGWCEICNTDFEVIIIRYGRENRWHMELTTYHNLGSCRSPLDYLMNKLMDRSWKSSQIVPAIHERATRRLDVLSALLEESEHGKPHGCFKAGDSQ</sequence>
<name>A0A4R8Q550_9PEZI</name>
<dbReference type="AlphaFoldDB" id="A0A4R8Q550"/>
<protein>
    <submittedName>
        <fullName evidence="1">Uncharacterized protein</fullName>
    </submittedName>
</protein>
<comment type="caution">
    <text evidence="1">The sequence shown here is derived from an EMBL/GenBank/DDBJ whole genome shotgun (WGS) entry which is preliminary data.</text>
</comment>
<accession>A0A4R8Q550</accession>
<proteinExistence type="predicted"/>
<reference evidence="1 2" key="1">
    <citation type="submission" date="2018-11" db="EMBL/GenBank/DDBJ databases">
        <title>Genome sequence and assembly of Colletotrichum spinosum.</title>
        <authorList>
            <person name="Gan P."/>
            <person name="Shirasu K."/>
        </authorList>
    </citation>
    <scope>NUCLEOTIDE SEQUENCE [LARGE SCALE GENOMIC DNA]</scope>
    <source>
        <strain evidence="1 2">CBS 515.97</strain>
    </source>
</reference>